<dbReference type="EMBL" id="BAAAZA010000001">
    <property type="protein sequence ID" value="GAA3844709.1"/>
    <property type="molecule type" value="Genomic_DNA"/>
</dbReference>
<gene>
    <name evidence="3" type="ORF">GCM10022207_01620</name>
</gene>
<accession>A0ABP7JGT8</accession>
<protein>
    <submittedName>
        <fullName evidence="3">SpoIIE family protein phosphatase</fullName>
    </submittedName>
</protein>
<dbReference type="CDD" id="cd00130">
    <property type="entry name" value="PAS"/>
    <property type="match status" value="2"/>
</dbReference>
<dbReference type="InterPro" id="IPR036457">
    <property type="entry name" value="PPM-type-like_dom_sf"/>
</dbReference>
<dbReference type="InterPro" id="IPR029016">
    <property type="entry name" value="GAF-like_dom_sf"/>
</dbReference>
<comment type="caution">
    <text evidence="3">The sequence shown here is derived from an EMBL/GenBank/DDBJ whole genome shotgun (WGS) entry which is preliminary data.</text>
</comment>
<feature type="domain" description="PAS" evidence="2">
    <location>
        <begin position="1"/>
        <end position="44"/>
    </location>
</feature>
<reference evidence="4" key="1">
    <citation type="journal article" date="2019" name="Int. J. Syst. Evol. Microbiol.">
        <title>The Global Catalogue of Microorganisms (GCM) 10K type strain sequencing project: providing services to taxonomists for standard genome sequencing and annotation.</title>
        <authorList>
            <consortium name="The Broad Institute Genomics Platform"/>
            <consortium name="The Broad Institute Genome Sequencing Center for Infectious Disease"/>
            <person name="Wu L."/>
            <person name="Ma J."/>
        </authorList>
    </citation>
    <scope>NUCLEOTIDE SEQUENCE [LARGE SCALE GENOMIC DNA]</scope>
    <source>
        <strain evidence="4">JCM 16578</strain>
    </source>
</reference>
<dbReference type="SUPFAM" id="SSF55781">
    <property type="entry name" value="GAF domain-like"/>
    <property type="match status" value="1"/>
</dbReference>
<dbReference type="Gene3D" id="3.60.40.10">
    <property type="entry name" value="PPM-type phosphatase domain"/>
    <property type="match status" value="1"/>
</dbReference>
<dbReference type="Gene3D" id="3.30.450.20">
    <property type="entry name" value="PAS domain"/>
    <property type="match status" value="1"/>
</dbReference>
<dbReference type="PROSITE" id="PS50112">
    <property type="entry name" value="PAS"/>
    <property type="match status" value="1"/>
</dbReference>
<dbReference type="InterPro" id="IPR036890">
    <property type="entry name" value="HATPase_C_sf"/>
</dbReference>
<dbReference type="SMART" id="SM00091">
    <property type="entry name" value="PAS"/>
    <property type="match status" value="2"/>
</dbReference>
<dbReference type="Pfam" id="PF07228">
    <property type="entry name" value="SpoIIE"/>
    <property type="match status" value="1"/>
</dbReference>
<sequence length="756" mass="81045">MPGSDMLMRIDDAGRVIECSPLACELFGWDAADVAGRSVGALLDGAVVEGARHRPGCGGADSMLVRSVPAGSSVVWEVCAAADAVSKEDLAILRAMFNQSPVGLHVLDDRLRIVRVNTATRGLRDVPAESLVGRVFTEVFGLTAPEKEEETAREVLASGRPVLNRLVRSMVGAVGRRPRVYSVSYARLESECGEVLGLIVSNVDVTERERALQRLKTLEHVRACVGERLEVVAVCEELAGAVVPAFSGIVVVEVIEDVVRGEEPPLAPVDRDIPLRRAAFRGLRSAYPVGEVRKLPYGTPFSRVLTDLRPRLVPVEPDSIWLEADAPRAESIQRSCAHSLIVAPLSVRGEALGVVSFYRYREEEPFDEADVALASDICAHAALCVENARRYTRERTIAATVKRRLLPQQPATPSTVAISHLHIPGPGGGGAWFDVIELAGARTALILGDVSGRGMDTATTMGQLRTALHSLAALDLEPDELMARLSDTAARLAEEREALPSADPLHRVPLAAGCLIVVYDSVEQKCAIVRAGHPKPLAVLPDGSAATMCVSAGPVLAGKGSAPFPATAVSLPPGSTIVMINEDLPVPLGPLLETGARRPLGDLCDALAYALRDANDKEKMVLLARIEALPADQVLTCPLPAEPRAAPLARAAVRRQLETWKIDEETAFTTELIASELVGNAIRYGAPPIRLRLILDRQLTCEVSDTASSAPHLKHARTIDENGRGLFIIANLADNWGTRYYADEKTVWAQQTVGAN</sequence>
<keyword evidence="4" id="KW-1185">Reference proteome</keyword>
<dbReference type="InterPro" id="IPR052016">
    <property type="entry name" value="Bact_Sigma-Reg"/>
</dbReference>
<dbReference type="SUPFAM" id="SSF55874">
    <property type="entry name" value="ATPase domain of HSP90 chaperone/DNA topoisomerase II/histidine kinase"/>
    <property type="match status" value="1"/>
</dbReference>
<dbReference type="InterPro" id="IPR003594">
    <property type="entry name" value="HATPase_dom"/>
</dbReference>
<evidence type="ECO:0000259" key="2">
    <source>
        <dbReference type="PROSITE" id="PS50112"/>
    </source>
</evidence>
<dbReference type="InterPro" id="IPR000014">
    <property type="entry name" value="PAS"/>
</dbReference>
<dbReference type="SUPFAM" id="SSF55785">
    <property type="entry name" value="PYP-like sensor domain (PAS domain)"/>
    <property type="match status" value="2"/>
</dbReference>
<dbReference type="SMART" id="SM00065">
    <property type="entry name" value="GAF"/>
    <property type="match status" value="1"/>
</dbReference>
<name>A0ABP7JGT8_9ACTN</name>
<dbReference type="NCBIfam" id="TIGR00229">
    <property type="entry name" value="sensory_box"/>
    <property type="match status" value="1"/>
</dbReference>
<evidence type="ECO:0000313" key="4">
    <source>
        <dbReference type="Proteomes" id="UP001501563"/>
    </source>
</evidence>
<dbReference type="InterPro" id="IPR001932">
    <property type="entry name" value="PPM-type_phosphatase-like_dom"/>
</dbReference>
<organism evidence="3 4">
    <name type="scientific">Streptomyces lannensis</name>
    <dbReference type="NCBI Taxonomy" id="766498"/>
    <lineage>
        <taxon>Bacteria</taxon>
        <taxon>Bacillati</taxon>
        <taxon>Actinomycetota</taxon>
        <taxon>Actinomycetes</taxon>
        <taxon>Kitasatosporales</taxon>
        <taxon>Streptomycetaceae</taxon>
        <taxon>Streptomyces</taxon>
    </lineage>
</organism>
<evidence type="ECO:0000256" key="1">
    <source>
        <dbReference type="ARBA" id="ARBA00022801"/>
    </source>
</evidence>
<dbReference type="Gene3D" id="3.30.565.10">
    <property type="entry name" value="Histidine kinase-like ATPase, C-terminal domain"/>
    <property type="match status" value="1"/>
</dbReference>
<dbReference type="InterPro" id="IPR003018">
    <property type="entry name" value="GAF"/>
</dbReference>
<dbReference type="Pfam" id="PF13581">
    <property type="entry name" value="HATPase_c_2"/>
    <property type="match status" value="1"/>
</dbReference>
<dbReference type="Pfam" id="PF01590">
    <property type="entry name" value="GAF"/>
    <property type="match status" value="1"/>
</dbReference>
<proteinExistence type="predicted"/>
<dbReference type="Pfam" id="PF13188">
    <property type="entry name" value="PAS_8"/>
    <property type="match status" value="1"/>
</dbReference>
<evidence type="ECO:0000313" key="3">
    <source>
        <dbReference type="EMBL" id="GAA3844709.1"/>
    </source>
</evidence>
<dbReference type="SMART" id="SM00331">
    <property type="entry name" value="PP2C_SIG"/>
    <property type="match status" value="1"/>
</dbReference>
<dbReference type="PANTHER" id="PTHR43156">
    <property type="entry name" value="STAGE II SPORULATION PROTEIN E-RELATED"/>
    <property type="match status" value="1"/>
</dbReference>
<dbReference type="RefSeq" id="WP_345545453.1">
    <property type="nucleotide sequence ID" value="NZ_BAAAZA010000001.1"/>
</dbReference>
<dbReference type="InterPro" id="IPR013656">
    <property type="entry name" value="PAS_4"/>
</dbReference>
<dbReference type="Gene3D" id="3.30.450.40">
    <property type="match status" value="1"/>
</dbReference>
<dbReference type="PANTHER" id="PTHR43156:SF2">
    <property type="entry name" value="STAGE II SPORULATION PROTEIN E"/>
    <property type="match status" value="1"/>
</dbReference>
<keyword evidence="1" id="KW-0378">Hydrolase</keyword>
<dbReference type="Proteomes" id="UP001501563">
    <property type="component" value="Unassembled WGS sequence"/>
</dbReference>
<dbReference type="CDD" id="cd16936">
    <property type="entry name" value="HATPase_RsbW-like"/>
    <property type="match status" value="1"/>
</dbReference>
<dbReference type="InterPro" id="IPR035965">
    <property type="entry name" value="PAS-like_dom_sf"/>
</dbReference>
<dbReference type="Pfam" id="PF08448">
    <property type="entry name" value="PAS_4"/>
    <property type="match status" value="1"/>
</dbReference>